<accession>A0ACC0K9S4</accession>
<evidence type="ECO:0000313" key="1">
    <source>
        <dbReference type="EMBL" id="KAI8433182.1"/>
    </source>
</evidence>
<keyword evidence="2" id="KW-1185">Reference proteome</keyword>
<evidence type="ECO:0000313" key="2">
    <source>
        <dbReference type="Proteomes" id="UP001064048"/>
    </source>
</evidence>
<sequence length="676" mass="78706">MSEWVRVKEEPREAEGTLWPALGAPDGLKKELGLGDGVYAEHVDFALPDPEAAISTELLETKLATLFRDTTCDPEDTAGESSLHKPIITKPCLIKLERISQVKTYECPICHKHIKRELKRHILTHTQEEIDTIKIAKKTGKGKFKCHICGARLAHPFSLKKHLKIHARIARDPFKQQLYSKVPKRKYVKDKFECDVCGKQTTRKESLVRHLTRHGDELVACGHCNEPFKYTWELVDHIKLGVCKENIRVTPNVKIPEVMLKQCFVRLNRLSYTNESKAFECIDIIPEVSENDLSEDIVLGETALETDGETYYCGVCEEQFETLSSLGGHVCRRPKKPVSCDICKKKFRFQTLLVAHARLHTGEKPYICDVCKKQFRLKNSMRMHIRTMHLGEDPFSCKVCKEKFRSTKTLGKHVREHTGEEEKKLYSCKVCKKRFKFERECVEHGRVHTGEKPFRCTFCNMSFRVEVALRIHSRVHTGEKPYTCDVCKRSFRIWQTLDAHKRVHTGEKPFPCDVCNKQFRRYDTLYTHKRTHTGEKPYACEFCPKRFTQRAHLKTHQRTHTGEKPFHCNVCNKSFSERHKLTVHGRSHSEDRPCACVCGKAFKSTQALNTHWKTHTGDKPYACEVCNKAFLRKAHLKDHMRSHTKEWPFECEVCRRRFQRPDYLRLHRKLHRAETG</sequence>
<organism evidence="1 2">
    <name type="scientific">Choristoneura fumiferana</name>
    <name type="common">Spruce budworm moth</name>
    <name type="synonym">Archips fumiferana</name>
    <dbReference type="NCBI Taxonomy" id="7141"/>
    <lineage>
        <taxon>Eukaryota</taxon>
        <taxon>Metazoa</taxon>
        <taxon>Ecdysozoa</taxon>
        <taxon>Arthropoda</taxon>
        <taxon>Hexapoda</taxon>
        <taxon>Insecta</taxon>
        <taxon>Pterygota</taxon>
        <taxon>Neoptera</taxon>
        <taxon>Endopterygota</taxon>
        <taxon>Lepidoptera</taxon>
        <taxon>Glossata</taxon>
        <taxon>Ditrysia</taxon>
        <taxon>Tortricoidea</taxon>
        <taxon>Tortricidae</taxon>
        <taxon>Tortricinae</taxon>
        <taxon>Choristoneura</taxon>
    </lineage>
</organism>
<protein>
    <submittedName>
        <fullName evidence="1">Uncharacterized protein</fullName>
    </submittedName>
</protein>
<name>A0ACC0K9S4_CHOFU</name>
<dbReference type="Proteomes" id="UP001064048">
    <property type="component" value="Chromosome 28"/>
</dbReference>
<reference evidence="1 2" key="1">
    <citation type="journal article" date="2022" name="Genome Biol. Evol.">
        <title>The Spruce Budworm Genome: Reconstructing the Evolutionary History of Antifreeze Proteins.</title>
        <authorList>
            <person name="Beliveau C."/>
            <person name="Gagne P."/>
            <person name="Picq S."/>
            <person name="Vernygora O."/>
            <person name="Keeling C.I."/>
            <person name="Pinkney K."/>
            <person name="Doucet D."/>
            <person name="Wen F."/>
            <person name="Johnston J.S."/>
            <person name="Maaroufi H."/>
            <person name="Boyle B."/>
            <person name="Laroche J."/>
            <person name="Dewar K."/>
            <person name="Juretic N."/>
            <person name="Blackburn G."/>
            <person name="Nisole A."/>
            <person name="Brunet B."/>
            <person name="Brandao M."/>
            <person name="Lumley L."/>
            <person name="Duan J."/>
            <person name="Quan G."/>
            <person name="Lucarotti C.J."/>
            <person name="Roe A.D."/>
            <person name="Sperling F.A.H."/>
            <person name="Levesque R.C."/>
            <person name="Cusson M."/>
        </authorList>
    </citation>
    <scope>NUCLEOTIDE SEQUENCE [LARGE SCALE GENOMIC DNA]</scope>
    <source>
        <strain evidence="1">Glfc:IPQL:Cfum</strain>
    </source>
</reference>
<comment type="caution">
    <text evidence="1">The sequence shown here is derived from an EMBL/GenBank/DDBJ whole genome shotgun (WGS) entry which is preliminary data.</text>
</comment>
<proteinExistence type="predicted"/>
<dbReference type="EMBL" id="CM046128">
    <property type="protein sequence ID" value="KAI8433182.1"/>
    <property type="molecule type" value="Genomic_DNA"/>
</dbReference>
<gene>
    <name evidence="1" type="ORF">MSG28_015274</name>
</gene>